<evidence type="ECO:0000313" key="1">
    <source>
        <dbReference type="EMBL" id="KAG0024086.1"/>
    </source>
</evidence>
<proteinExistence type="predicted"/>
<dbReference type="SUPFAM" id="SSF52047">
    <property type="entry name" value="RNI-like"/>
    <property type="match status" value="1"/>
</dbReference>
<dbReference type="Proteomes" id="UP000703661">
    <property type="component" value="Unassembled WGS sequence"/>
</dbReference>
<evidence type="ECO:0008006" key="3">
    <source>
        <dbReference type="Google" id="ProtNLM"/>
    </source>
</evidence>
<sequence>MSARPFDIPEILDLIGKSLPYKDQVNCLRVSKAFYGVFISDVWRTISVEPKSRNYVSSNPIYPTGWALERNKEHIQAIEFQGDYPQEYFGLRGCRHLQTLIIRPPTIHLRIDLQATWEKNIFIAFANLTSAHASTVRNVTIDFYMDLMAYPPRELWIALNKCPILNQLHLTTLVVLGEHMSTLLQVCSKAQSLILEFVIIQDWTSESDEIHADHCRLRNVKIIRAADGVGYKGSNSQNQAKIIRRFHNLQSLEYRIKDDSLHSREPGVSATDFIKTLTQDPWLLHKLEDLNIKSAQVQDEIIAGFLDKIRNLKALNVSDTPFGPMSLQALFNENTSTLVTFGPADCQRRRKVWESIATLDLGNCRNVTGDMIQRVLENCSGLTQFLAGKITTIDIARGKDWTCRNMTTMKIYLATERDLHRGKGGDNSECSKQQRIAYSRLATLTKLRVLNLTEGNIPEIGSMKTLDLNLKAGLRMLSMLKELRELMFLRDTYQHMGVAEARWITKSWPHFSSLAGIANARRKTRGAFNAILNSKNIIVKYRT</sequence>
<name>A0A9P6N3Q5_9FUNG</name>
<accession>A0A9P6N3Q5</accession>
<comment type="caution">
    <text evidence="1">The sequence shown here is derived from an EMBL/GenBank/DDBJ whole genome shotgun (WGS) entry which is preliminary data.</text>
</comment>
<keyword evidence="2" id="KW-1185">Reference proteome</keyword>
<gene>
    <name evidence="1" type="ORF">BGZ80_006095</name>
</gene>
<reference evidence="1" key="1">
    <citation type="journal article" date="2020" name="Fungal Divers.">
        <title>Resolving the Mortierellaceae phylogeny through synthesis of multi-gene phylogenetics and phylogenomics.</title>
        <authorList>
            <person name="Vandepol N."/>
            <person name="Liber J."/>
            <person name="Desiro A."/>
            <person name="Na H."/>
            <person name="Kennedy M."/>
            <person name="Barry K."/>
            <person name="Grigoriev I.V."/>
            <person name="Miller A.N."/>
            <person name="O'Donnell K."/>
            <person name="Stajich J.E."/>
            <person name="Bonito G."/>
        </authorList>
    </citation>
    <scope>NUCLEOTIDE SEQUENCE</scope>
    <source>
        <strain evidence="1">NRRL 2769</strain>
    </source>
</reference>
<dbReference type="EMBL" id="JAAAID010000030">
    <property type="protein sequence ID" value="KAG0024086.1"/>
    <property type="molecule type" value="Genomic_DNA"/>
</dbReference>
<dbReference type="AlphaFoldDB" id="A0A9P6N3Q5"/>
<protein>
    <recommendedName>
        <fullName evidence="3">F-box domain-containing protein</fullName>
    </recommendedName>
</protein>
<evidence type="ECO:0000313" key="2">
    <source>
        <dbReference type="Proteomes" id="UP000703661"/>
    </source>
</evidence>
<dbReference type="InterPro" id="IPR032675">
    <property type="entry name" value="LRR_dom_sf"/>
</dbReference>
<organism evidence="1 2">
    <name type="scientific">Entomortierella chlamydospora</name>
    <dbReference type="NCBI Taxonomy" id="101097"/>
    <lineage>
        <taxon>Eukaryota</taxon>
        <taxon>Fungi</taxon>
        <taxon>Fungi incertae sedis</taxon>
        <taxon>Mucoromycota</taxon>
        <taxon>Mortierellomycotina</taxon>
        <taxon>Mortierellomycetes</taxon>
        <taxon>Mortierellales</taxon>
        <taxon>Mortierellaceae</taxon>
        <taxon>Entomortierella</taxon>
    </lineage>
</organism>
<dbReference type="Gene3D" id="3.80.10.10">
    <property type="entry name" value="Ribonuclease Inhibitor"/>
    <property type="match status" value="1"/>
</dbReference>